<dbReference type="InterPro" id="IPR013356">
    <property type="entry name" value="T2SS_GspD"/>
</dbReference>
<evidence type="ECO:0000256" key="2">
    <source>
        <dbReference type="ARBA" id="ARBA00006980"/>
    </source>
</evidence>
<feature type="chain" id="PRO_5025395173" evidence="11">
    <location>
        <begin position="27"/>
        <end position="724"/>
    </location>
</feature>
<dbReference type="EMBL" id="CAAHFG010000004">
    <property type="protein sequence ID" value="VGO16975.1"/>
    <property type="molecule type" value="Genomic_DNA"/>
</dbReference>
<dbReference type="PANTHER" id="PTHR30332">
    <property type="entry name" value="PROBABLE GENERAL SECRETION PATHWAY PROTEIN D"/>
    <property type="match status" value="1"/>
</dbReference>
<sequence length="724" mass="78535">MNTPGKPVSWLLIASMFSLNLPGAVAQEETNQTQAVSAENVPPGTAITSRRDSSTSIPPVQTGVTRDASKSEVAINWENVTLKDCIEVLSRDLGMEFIISPSVNVTQEVSIRAGDVTSWNRENKLELFDAILDTAGVQRIQRGRVWVFAPSDIRPVITGSAGSDLADGQPVIGVIQLKSISGAQAQQFLGTIGGKPQRVFAMGGTQTIIVIGTKAFLRQVEELIAMVDVPPSVMSHYVLKNADAEDVATELGNVFYRQIGSNGQPIRFFAVARRNAVVAQNIASGIEQEVEKWVKFLDETDNLNERVTKVYRMQVIEADVIGKTLSNLYSDLYKQSQLRERERGKTATKIAKAGAGANGGGKSAAPSADSKGSPKNQAAKPAAPSPNQTSGGGNGGMDGIASSMDEEVIIHSDKDTNTLIINAPAEMHREIEKTIKELDKSRRQVLIETAMVEVVLDDGMDFGVEWAVQGGGNPAHAGAQMSGLELGALAAGTTPLTEAANGFTYFVKSNDEKWALIQAAKDEDRLQVLSSPTVLTRDGMEAEVSFGSEVPIQQSSVTDAGKENFSYDYRDAKITLTVTPHIDDDQMVTLNLEQTVRRVVENTISTDNDAPVFRTREIRSNLQVDDGQTIILGGLIERGDREERVGIPFLMDIPFIGFLFGRTSVTKEGTEILMIMTPYVVDSRDETDLLTRDFRRKVLGGLNKTSADIRTLYDLQEEAPEEAN</sequence>
<dbReference type="NCBIfam" id="TIGR02517">
    <property type="entry name" value="type_II_gspD"/>
    <property type="match status" value="1"/>
</dbReference>
<organism evidence="14 15">
    <name type="scientific">Pontiella desulfatans</name>
    <dbReference type="NCBI Taxonomy" id="2750659"/>
    <lineage>
        <taxon>Bacteria</taxon>
        <taxon>Pseudomonadati</taxon>
        <taxon>Kiritimatiellota</taxon>
        <taxon>Kiritimatiellia</taxon>
        <taxon>Kiritimatiellales</taxon>
        <taxon>Pontiellaceae</taxon>
        <taxon>Pontiella</taxon>
    </lineage>
</organism>
<comment type="subcellular location">
    <subcellularLocation>
        <location evidence="1 9">Cell outer membrane</location>
    </subcellularLocation>
</comment>
<evidence type="ECO:0000259" key="13">
    <source>
        <dbReference type="Pfam" id="PF03958"/>
    </source>
</evidence>
<keyword evidence="5 11" id="KW-0732">Signal</keyword>
<keyword evidence="3 9" id="KW-0813">Transport</keyword>
<evidence type="ECO:0000256" key="5">
    <source>
        <dbReference type="ARBA" id="ARBA00022729"/>
    </source>
</evidence>
<proteinExistence type="inferred from homology"/>
<evidence type="ECO:0000259" key="12">
    <source>
        <dbReference type="Pfam" id="PF00263"/>
    </source>
</evidence>
<evidence type="ECO:0000256" key="4">
    <source>
        <dbReference type="ARBA" id="ARBA00022452"/>
    </source>
</evidence>
<evidence type="ECO:0000256" key="8">
    <source>
        <dbReference type="ARBA" id="ARBA00023237"/>
    </source>
</evidence>
<evidence type="ECO:0000256" key="10">
    <source>
        <dbReference type="SAM" id="MobiDB-lite"/>
    </source>
</evidence>
<evidence type="ECO:0000256" key="7">
    <source>
        <dbReference type="ARBA" id="ARBA00023136"/>
    </source>
</evidence>
<dbReference type="GO" id="GO:0015627">
    <property type="term" value="C:type II protein secretion system complex"/>
    <property type="evidence" value="ECO:0007669"/>
    <property type="project" value="InterPro"/>
</dbReference>
<feature type="region of interest" description="Disordered" evidence="10">
    <location>
        <begin position="30"/>
        <end position="65"/>
    </location>
</feature>
<dbReference type="Gene3D" id="3.30.1370.120">
    <property type="match status" value="3"/>
</dbReference>
<dbReference type="Pfam" id="PF03958">
    <property type="entry name" value="Secretin_N"/>
    <property type="match status" value="2"/>
</dbReference>
<feature type="signal peptide" evidence="11">
    <location>
        <begin position="1"/>
        <end position="26"/>
    </location>
</feature>
<keyword evidence="15" id="KW-1185">Reference proteome</keyword>
<dbReference type="InterPro" id="IPR001775">
    <property type="entry name" value="GspD/PilQ"/>
</dbReference>
<dbReference type="InterPro" id="IPR005644">
    <property type="entry name" value="NolW-like"/>
</dbReference>
<dbReference type="GO" id="GO:0015628">
    <property type="term" value="P:protein secretion by the type II secretion system"/>
    <property type="evidence" value="ECO:0007669"/>
    <property type="project" value="InterPro"/>
</dbReference>
<keyword evidence="7" id="KW-0472">Membrane</keyword>
<feature type="region of interest" description="Disordered" evidence="10">
    <location>
        <begin position="337"/>
        <end position="401"/>
    </location>
</feature>
<keyword evidence="4" id="KW-0812">Transmembrane</keyword>
<feature type="domain" description="NolW-like" evidence="13">
    <location>
        <begin position="174"/>
        <end position="232"/>
    </location>
</feature>
<dbReference type="AlphaFoldDB" id="A0A6C2UAE9"/>
<dbReference type="PANTHER" id="PTHR30332:SF24">
    <property type="entry name" value="SECRETIN GSPD-RELATED"/>
    <property type="match status" value="1"/>
</dbReference>
<keyword evidence="8" id="KW-0998">Cell outer membrane</keyword>
<keyword evidence="6" id="KW-0653">Protein transport</keyword>
<protein>
    <submittedName>
        <fullName evidence="14">Type II secretion system protein D</fullName>
    </submittedName>
</protein>
<reference evidence="14 15" key="1">
    <citation type="submission" date="2019-04" db="EMBL/GenBank/DDBJ databases">
        <authorList>
            <person name="Van Vliet M D."/>
        </authorList>
    </citation>
    <scope>NUCLEOTIDE SEQUENCE [LARGE SCALE GENOMIC DNA]</scope>
    <source>
        <strain evidence="14 15">F1</strain>
    </source>
</reference>
<dbReference type="InterPro" id="IPR038591">
    <property type="entry name" value="NolW-like_sf"/>
</dbReference>
<dbReference type="RefSeq" id="WP_136082481.1">
    <property type="nucleotide sequence ID" value="NZ_CAAHFG010000004.1"/>
</dbReference>
<feature type="compositionally biased region" description="Polar residues" evidence="10">
    <location>
        <begin position="54"/>
        <end position="64"/>
    </location>
</feature>
<accession>A0A6C2UAE9</accession>
<keyword evidence="4" id="KW-1134">Transmembrane beta strand</keyword>
<comment type="similarity">
    <text evidence="2">Belongs to the bacterial secretin family. GSP D subfamily.</text>
</comment>
<evidence type="ECO:0000256" key="6">
    <source>
        <dbReference type="ARBA" id="ARBA00022927"/>
    </source>
</evidence>
<dbReference type="Proteomes" id="UP000366872">
    <property type="component" value="Unassembled WGS sequence"/>
</dbReference>
<evidence type="ECO:0000256" key="11">
    <source>
        <dbReference type="SAM" id="SignalP"/>
    </source>
</evidence>
<dbReference type="GO" id="GO:0009279">
    <property type="term" value="C:cell outer membrane"/>
    <property type="evidence" value="ECO:0007669"/>
    <property type="project" value="UniProtKB-SubCell"/>
</dbReference>
<evidence type="ECO:0000256" key="1">
    <source>
        <dbReference type="ARBA" id="ARBA00004442"/>
    </source>
</evidence>
<name>A0A6C2UAE9_PONDE</name>
<dbReference type="InterPro" id="IPR004846">
    <property type="entry name" value="T2SS/T3SS_dom"/>
</dbReference>
<dbReference type="PRINTS" id="PR00811">
    <property type="entry name" value="BCTERIALGSPD"/>
</dbReference>
<evidence type="ECO:0000256" key="9">
    <source>
        <dbReference type="RuleBase" id="RU004004"/>
    </source>
</evidence>
<evidence type="ECO:0000256" key="3">
    <source>
        <dbReference type="ARBA" id="ARBA00022448"/>
    </source>
</evidence>
<feature type="domain" description="Type II/III secretion system secretin-like" evidence="12">
    <location>
        <begin position="520"/>
        <end position="682"/>
    </location>
</feature>
<evidence type="ECO:0000313" key="14">
    <source>
        <dbReference type="EMBL" id="VGO16975.1"/>
    </source>
</evidence>
<gene>
    <name evidence="14" type="primary">pulD_2</name>
    <name evidence="14" type="ORF">PDESU_05569</name>
</gene>
<evidence type="ECO:0000313" key="15">
    <source>
        <dbReference type="Proteomes" id="UP000366872"/>
    </source>
</evidence>
<feature type="domain" description="NolW-like" evidence="13">
    <location>
        <begin position="309"/>
        <end position="444"/>
    </location>
</feature>
<dbReference type="InterPro" id="IPR050810">
    <property type="entry name" value="Bact_Secretion_Sys_Channel"/>
</dbReference>
<dbReference type="Pfam" id="PF00263">
    <property type="entry name" value="Secretin"/>
    <property type="match status" value="1"/>
</dbReference>